<feature type="domain" description="PKD" evidence="2">
    <location>
        <begin position="730"/>
        <end position="760"/>
    </location>
</feature>
<evidence type="ECO:0000256" key="1">
    <source>
        <dbReference type="SAM" id="SignalP"/>
    </source>
</evidence>
<dbReference type="InterPro" id="IPR000601">
    <property type="entry name" value="PKD_dom"/>
</dbReference>
<dbReference type="SMART" id="SM00089">
    <property type="entry name" value="PKD"/>
    <property type="match status" value="6"/>
</dbReference>
<feature type="chain" id="PRO_5020617290" evidence="1">
    <location>
        <begin position="21"/>
        <end position="1380"/>
    </location>
</feature>
<dbReference type="RefSeq" id="WP_129004582.1">
    <property type="nucleotide sequence ID" value="NZ_SDHZ01000002.1"/>
</dbReference>
<accession>A0A4Q1D4Y7</accession>
<comment type="caution">
    <text evidence="3">The sequence shown here is derived from an EMBL/GenBank/DDBJ whole genome shotgun (WGS) entry which is preliminary data.</text>
</comment>
<evidence type="ECO:0000313" key="3">
    <source>
        <dbReference type="EMBL" id="RXK83530.1"/>
    </source>
</evidence>
<name>A0A4Q1D4Y7_9BACT</name>
<evidence type="ECO:0000313" key="4">
    <source>
        <dbReference type="Proteomes" id="UP000290545"/>
    </source>
</evidence>
<proteinExistence type="predicted"/>
<feature type="domain" description="PKD" evidence="2">
    <location>
        <begin position="1041"/>
        <end position="1117"/>
    </location>
</feature>
<dbReference type="PROSITE" id="PS50093">
    <property type="entry name" value="PKD"/>
    <property type="match status" value="5"/>
</dbReference>
<dbReference type="EMBL" id="SDHZ01000002">
    <property type="protein sequence ID" value="RXK83530.1"/>
    <property type="molecule type" value="Genomic_DNA"/>
</dbReference>
<dbReference type="OrthoDB" id="7794186at2"/>
<dbReference type="Pfam" id="PF17517">
    <property type="entry name" value="IgGFc_binding"/>
    <property type="match status" value="1"/>
</dbReference>
<feature type="domain" description="PKD" evidence="2">
    <location>
        <begin position="986"/>
        <end position="1026"/>
    </location>
</feature>
<keyword evidence="4" id="KW-1185">Reference proteome</keyword>
<dbReference type="Pfam" id="PF18911">
    <property type="entry name" value="PKD_4"/>
    <property type="match status" value="5"/>
</dbReference>
<sequence length="1380" mass="147672">MRYTCLLLIHMFAFATVAFAQNFSNKGTDFWAGYGLHFTMEEGDGLGNAQNMVLQFSAEQRASVKVTITGEAPVTGNPVQLVRNYTVPANGTLVTDYMPKSGMYDCRLYDLEPSFDGRGLERIYNRSIHIESDVPIVAYAYVGADYASAASMLIPTESWGYSYISANSFQITPGSVPGNGCLSWAFVIADHDNTEVEITPSVPLRRGAPANQAFKVTLNKGQIYQLVGAPVSRNTGRDLTGTKIKSVANSAGTCYPIAVFSGSNVATITCNQNAAGYADNLFQQAFPVQAWGKLYVTAPFSSSNNPTISNSTIYRVLVKDASAVVKRNGAIMTGLVNGTYYEFVSKTADLIEADQPVMVIQYMPSRPQPGLGAGGCDWDGLGDPDMVYLSPLEQAIKKVTLFRNASGIFTTNFLTLIIPTLGLTSLSIDGTQNFGHVYAHPNMPGYSVVVKSWPAANAQCSVQSDSAFTSITYGVGRDDSYAYNGGAMINNLNGIPQLHNPEAGNDVVHLYTCEGTPAELSILTIYQPTRLEWRLSEVTGILPAQDVILNNPTSVAIVTIKGTNYYKYTLPGTYKFEKTGLYRIPVKSSHPVIDNCNHTEDFRLEVEVRDRPGIDFTYLHEGCSAEAATLTWDANSSGSYVVKKWLWTFPDGKTADTKNASKAFNVSGEHEVNLKVVTEEGCVADTTKKVIISGGPSVEIEASALELCEGSTVHLEAVVPGGEDSYFTGWYWDLGDGKTANTKVVGDYLFQQAGTYHLKMAGKSGTVCVSDTARTTIKVYANPTSKFTYPAGCLPENGVVPFVSEASAADGQSIAAHAWNFGDPAANAANPNTSAEASPSHTYRLGNFTISYAVTTEKGCRKDTVVHAKFSVKPQFNFPALASVCENVPAFSVAKATITNGVSGAGIYKGKGTDAAGNFNPAAAGPGTHIIRYVFTTDGGCIDSVDASISVHALPTAAFSVTEEVCQDKGVVVTDQSSAVSSSLNSWKWDLGDGSNAIYNNGNVFTKTYANAGAYKIKLIVTDVNGCTSEVTEKTTTVHPMPKAVFTSPDAVCVPGEAIFTNQSQTPDNSVMQYKWNMGDGSANITTKDARHTYSARGNYNISLEVTTAYGCVNTLSRAFAAFYDRPAAAFKVVPEAACQGAEHSFTDNSSSANGSITGWKWNFADGTMATVQMPAKSYKEAGAYSVSLVVTDDKGCTSLPAVKPVKAYVQPVIDAGDPVSVVKGAAVVFAATANKPEALQFTWTPAAELTNANTLRPSFIATHDEVFTLTATSTEGHCTATDQLVVKALTIINPPNSFTPNGDGIHDKWIIEGLSEYGAGVTVQVFNRYGQQVYSAKGYSVPWDGTSNNKLLPAGTYYYMITAPSATWKRIAGPVTIIR</sequence>
<gene>
    <name evidence="3" type="ORF">ESB13_15670</name>
</gene>
<dbReference type="InterPro" id="IPR026341">
    <property type="entry name" value="T9SS_type_B"/>
</dbReference>
<dbReference type="PANTHER" id="PTHR46534">
    <property type="entry name" value="IGGFC_BINDING DOMAIN-CONTAINING PROTEIN"/>
    <property type="match status" value="1"/>
</dbReference>
<reference evidence="3 4" key="1">
    <citation type="submission" date="2019-01" db="EMBL/GenBank/DDBJ databases">
        <title>Filimonas sp. strain TTM-71.</title>
        <authorList>
            <person name="Chen W.-M."/>
        </authorList>
    </citation>
    <scope>NUCLEOTIDE SEQUENCE [LARGE SCALE GENOMIC DNA]</scope>
    <source>
        <strain evidence="3 4">TTM-71</strain>
    </source>
</reference>
<dbReference type="PANTHER" id="PTHR46534:SF1">
    <property type="entry name" value="IGGFC-BINDING PROTEIN N-TERMINAL DOMAIN-CONTAINING PROTEIN"/>
    <property type="match status" value="1"/>
</dbReference>
<dbReference type="Gene3D" id="2.60.40.10">
    <property type="entry name" value="Immunoglobulins"/>
    <property type="match status" value="6"/>
</dbReference>
<dbReference type="InterPro" id="IPR035234">
    <property type="entry name" value="IgGFc-bd_N"/>
</dbReference>
<dbReference type="Proteomes" id="UP000290545">
    <property type="component" value="Unassembled WGS sequence"/>
</dbReference>
<feature type="domain" description="PKD" evidence="2">
    <location>
        <begin position="629"/>
        <end position="692"/>
    </location>
</feature>
<dbReference type="InterPro" id="IPR013783">
    <property type="entry name" value="Ig-like_fold"/>
</dbReference>
<dbReference type="SUPFAM" id="SSF49299">
    <property type="entry name" value="PKD domain"/>
    <property type="match status" value="6"/>
</dbReference>
<protein>
    <submittedName>
        <fullName evidence="3">PKD domain-containing protein</fullName>
    </submittedName>
</protein>
<dbReference type="InterPro" id="IPR022409">
    <property type="entry name" value="PKD/Chitinase_dom"/>
</dbReference>
<evidence type="ECO:0000259" key="2">
    <source>
        <dbReference type="PROSITE" id="PS50093"/>
    </source>
</evidence>
<dbReference type="Pfam" id="PF13585">
    <property type="entry name" value="CHU_C"/>
    <property type="match status" value="1"/>
</dbReference>
<dbReference type="NCBIfam" id="TIGR04131">
    <property type="entry name" value="Bac_Flav_CTERM"/>
    <property type="match status" value="1"/>
</dbReference>
<keyword evidence="1" id="KW-0732">Signal</keyword>
<feature type="domain" description="PKD" evidence="2">
    <location>
        <begin position="1127"/>
        <end position="1196"/>
    </location>
</feature>
<organism evidence="3 4">
    <name type="scientific">Filimonas effusa</name>
    <dbReference type="NCBI Taxonomy" id="2508721"/>
    <lineage>
        <taxon>Bacteria</taxon>
        <taxon>Pseudomonadati</taxon>
        <taxon>Bacteroidota</taxon>
        <taxon>Chitinophagia</taxon>
        <taxon>Chitinophagales</taxon>
        <taxon>Chitinophagaceae</taxon>
        <taxon>Filimonas</taxon>
    </lineage>
</organism>
<dbReference type="CDD" id="cd00146">
    <property type="entry name" value="PKD"/>
    <property type="match status" value="4"/>
</dbReference>
<feature type="signal peptide" evidence="1">
    <location>
        <begin position="1"/>
        <end position="20"/>
    </location>
</feature>
<dbReference type="InterPro" id="IPR035986">
    <property type="entry name" value="PKD_dom_sf"/>
</dbReference>